<dbReference type="PRINTS" id="PR00111">
    <property type="entry name" value="ABHYDROLASE"/>
</dbReference>
<evidence type="ECO:0000259" key="1">
    <source>
        <dbReference type="Pfam" id="PF00561"/>
    </source>
</evidence>
<proteinExistence type="predicted"/>
<evidence type="ECO:0000313" key="2">
    <source>
        <dbReference type="EMBL" id="MBA2892291.1"/>
    </source>
</evidence>
<dbReference type="AlphaFoldDB" id="A0A7W0CJG9"/>
<keyword evidence="3" id="KW-1185">Reference proteome</keyword>
<dbReference type="SUPFAM" id="SSF53474">
    <property type="entry name" value="alpha/beta-Hydrolases"/>
    <property type="match status" value="1"/>
</dbReference>
<reference evidence="2 3" key="1">
    <citation type="submission" date="2020-07" db="EMBL/GenBank/DDBJ databases">
        <title>Genomic Encyclopedia of Type Strains, Phase IV (KMG-IV): sequencing the most valuable type-strain genomes for metagenomic binning, comparative biology and taxonomic classification.</title>
        <authorList>
            <person name="Goeker M."/>
        </authorList>
    </citation>
    <scope>NUCLEOTIDE SEQUENCE [LARGE SCALE GENOMIC DNA]</scope>
    <source>
        <strain evidence="2 3">DSM 45533</strain>
    </source>
</reference>
<gene>
    <name evidence="2" type="ORF">HNR30_003632</name>
</gene>
<dbReference type="Proteomes" id="UP000530928">
    <property type="component" value="Unassembled WGS sequence"/>
</dbReference>
<dbReference type="EMBL" id="JACDUR010000003">
    <property type="protein sequence ID" value="MBA2892291.1"/>
    <property type="molecule type" value="Genomic_DNA"/>
</dbReference>
<organism evidence="2 3">
    <name type="scientific">Nonomuraea soli</name>
    <dbReference type="NCBI Taxonomy" id="1032476"/>
    <lineage>
        <taxon>Bacteria</taxon>
        <taxon>Bacillati</taxon>
        <taxon>Actinomycetota</taxon>
        <taxon>Actinomycetes</taxon>
        <taxon>Streptosporangiales</taxon>
        <taxon>Streptosporangiaceae</taxon>
        <taxon>Nonomuraea</taxon>
    </lineage>
</organism>
<feature type="domain" description="AB hydrolase-1" evidence="1">
    <location>
        <begin position="23"/>
        <end position="266"/>
    </location>
</feature>
<sequence length="280" mass="30081">MREVKAADGRTLAVEEWGEPDGNPVVYTHGTPMSRLARYPYPELFTDLGIRLITYDRPGFGHSTPHRGRRVVDAADDIRTIADALGLDRFPIFGVSGGGPHALAFAARHPGRVTRAASLASLAPCDAQGLDWTAGMMESNRRSSDAALIGRDALVKLFAEDEESQSPAALLPPAEQAVLAQPEVQAMLRTAFAEAVRPGKEGWIDDEFALYGLPWGFDPATIGVPVRIWHGSLDTVVPATHGRWLAAHIPSATLIEADDAGHAGHFAATPAMLRWLLGDV</sequence>
<comment type="caution">
    <text evidence="2">The sequence shown here is derived from an EMBL/GenBank/DDBJ whole genome shotgun (WGS) entry which is preliminary data.</text>
</comment>
<dbReference type="RefSeq" id="WP_220133633.1">
    <property type="nucleotide sequence ID" value="NZ_BAABAM010000002.1"/>
</dbReference>
<dbReference type="GO" id="GO:0003824">
    <property type="term" value="F:catalytic activity"/>
    <property type="evidence" value="ECO:0007669"/>
    <property type="project" value="UniProtKB-ARBA"/>
</dbReference>
<dbReference type="PANTHER" id="PTHR43433">
    <property type="entry name" value="HYDROLASE, ALPHA/BETA FOLD FAMILY PROTEIN"/>
    <property type="match status" value="1"/>
</dbReference>
<dbReference type="InterPro" id="IPR050471">
    <property type="entry name" value="AB_hydrolase"/>
</dbReference>
<evidence type="ECO:0000313" key="3">
    <source>
        <dbReference type="Proteomes" id="UP000530928"/>
    </source>
</evidence>
<name>A0A7W0CJG9_9ACTN</name>
<accession>A0A7W0CJG9</accession>
<dbReference type="InterPro" id="IPR000073">
    <property type="entry name" value="AB_hydrolase_1"/>
</dbReference>
<protein>
    <submittedName>
        <fullName evidence="2">Pimeloyl-ACP methyl ester carboxylesterase</fullName>
    </submittedName>
</protein>
<dbReference type="PANTHER" id="PTHR43433:SF5">
    <property type="entry name" value="AB HYDROLASE-1 DOMAIN-CONTAINING PROTEIN"/>
    <property type="match status" value="1"/>
</dbReference>
<dbReference type="Gene3D" id="3.40.50.1820">
    <property type="entry name" value="alpha/beta hydrolase"/>
    <property type="match status" value="1"/>
</dbReference>
<dbReference type="Pfam" id="PF00561">
    <property type="entry name" value="Abhydrolase_1"/>
    <property type="match status" value="1"/>
</dbReference>
<dbReference type="InterPro" id="IPR029058">
    <property type="entry name" value="AB_hydrolase_fold"/>
</dbReference>